<evidence type="ECO:0000313" key="7">
    <source>
        <dbReference type="Proteomes" id="UP000050863"/>
    </source>
</evidence>
<feature type="transmembrane region" description="Helical" evidence="5">
    <location>
        <begin position="72"/>
        <end position="90"/>
    </location>
</feature>
<dbReference type="AlphaFoldDB" id="A0A0R3KE46"/>
<keyword evidence="4 5" id="KW-0472">Membrane</keyword>
<evidence type="ECO:0000256" key="1">
    <source>
        <dbReference type="ARBA" id="ARBA00004141"/>
    </source>
</evidence>
<feature type="transmembrane region" description="Helical" evidence="5">
    <location>
        <begin position="200"/>
        <end position="219"/>
    </location>
</feature>
<dbReference type="STRING" id="280332.CQ12_20720"/>
<keyword evidence="7" id="KW-1185">Reference proteome</keyword>
<gene>
    <name evidence="6" type="ORF">CQ12_20720</name>
</gene>
<reference evidence="6 7" key="1">
    <citation type="submission" date="2014-03" db="EMBL/GenBank/DDBJ databases">
        <title>Bradyrhizobium valentinum sp. nov., isolated from effective nodules of Lupinus mariae-josephae, a lupine endemic of basic-lime soils in Eastern Spain.</title>
        <authorList>
            <person name="Duran D."/>
            <person name="Rey L."/>
            <person name="Navarro A."/>
            <person name="Busquets A."/>
            <person name="Imperial J."/>
            <person name="Ruiz-Argueso T."/>
        </authorList>
    </citation>
    <scope>NUCLEOTIDE SEQUENCE [LARGE SCALE GENOMIC DNA]</scope>
    <source>
        <strain evidence="6 7">PAC68</strain>
    </source>
</reference>
<evidence type="ECO:0000256" key="5">
    <source>
        <dbReference type="RuleBase" id="RU363041"/>
    </source>
</evidence>
<dbReference type="GO" id="GO:0005886">
    <property type="term" value="C:plasma membrane"/>
    <property type="evidence" value="ECO:0007669"/>
    <property type="project" value="UniProtKB-SubCell"/>
</dbReference>
<feature type="transmembrane region" description="Helical" evidence="5">
    <location>
        <begin position="48"/>
        <end position="66"/>
    </location>
</feature>
<sequence>MAGGMILMGILLAFMPLAPAMVLHGLVQMASNGWRAWQWRSHIDWRIVAHYAGGAVVAAAVVGVMALVASKAIALIIVGVSPLLGLLLPGRLTPDIGKAGHAYGCGVLCTVLQLLAGVSGPILDVFFVRSQLNSRQLVATKAAVQVLGHFLKAAYFGHLLAGGEALSLIAIVVAIPLAVAGTHLSRFVLEIISETQFRTWSRYVIGAVSTVYLIQGVVLL</sequence>
<dbReference type="Proteomes" id="UP000050863">
    <property type="component" value="Unassembled WGS sequence"/>
</dbReference>
<feature type="transmembrane region" description="Helical" evidence="5">
    <location>
        <begin position="165"/>
        <end position="188"/>
    </location>
</feature>
<comment type="similarity">
    <text evidence="5">Belongs to the 4-toluene sulfonate uptake permease (TSUP) (TC 2.A.102) family.</text>
</comment>
<dbReference type="InterPro" id="IPR002781">
    <property type="entry name" value="TM_pro_TauE-like"/>
</dbReference>
<evidence type="ECO:0000313" key="6">
    <source>
        <dbReference type="EMBL" id="KRQ94039.1"/>
    </source>
</evidence>
<evidence type="ECO:0000256" key="2">
    <source>
        <dbReference type="ARBA" id="ARBA00022692"/>
    </source>
</evidence>
<keyword evidence="3 5" id="KW-1133">Transmembrane helix</keyword>
<comment type="caution">
    <text evidence="6">The sequence shown here is derived from an EMBL/GenBank/DDBJ whole genome shotgun (WGS) entry which is preliminary data.</text>
</comment>
<dbReference type="Pfam" id="PF01925">
    <property type="entry name" value="TauE"/>
    <property type="match status" value="1"/>
</dbReference>
<name>A0A0R3KE46_9BRAD</name>
<keyword evidence="5" id="KW-1003">Cell membrane</keyword>
<keyword evidence="2 5" id="KW-0812">Transmembrane</keyword>
<dbReference type="EMBL" id="LLXZ01000220">
    <property type="protein sequence ID" value="KRQ94039.1"/>
    <property type="molecule type" value="Genomic_DNA"/>
</dbReference>
<organism evidence="6 7">
    <name type="scientific">Bradyrhizobium jicamae</name>
    <dbReference type="NCBI Taxonomy" id="280332"/>
    <lineage>
        <taxon>Bacteria</taxon>
        <taxon>Pseudomonadati</taxon>
        <taxon>Pseudomonadota</taxon>
        <taxon>Alphaproteobacteria</taxon>
        <taxon>Hyphomicrobiales</taxon>
        <taxon>Nitrobacteraceae</taxon>
        <taxon>Bradyrhizobium</taxon>
    </lineage>
</organism>
<feature type="transmembrane region" description="Helical" evidence="5">
    <location>
        <begin position="102"/>
        <end position="123"/>
    </location>
</feature>
<proteinExistence type="inferred from homology"/>
<comment type="subcellular location">
    <subcellularLocation>
        <location evidence="5">Cell membrane</location>
        <topology evidence="5">Multi-pass membrane protein</topology>
    </subcellularLocation>
    <subcellularLocation>
        <location evidence="1">Membrane</location>
        <topology evidence="1">Multi-pass membrane protein</topology>
    </subcellularLocation>
</comment>
<feature type="transmembrane region" description="Helical" evidence="5">
    <location>
        <begin position="6"/>
        <end position="27"/>
    </location>
</feature>
<accession>A0A0R3KE46</accession>
<evidence type="ECO:0000256" key="4">
    <source>
        <dbReference type="ARBA" id="ARBA00023136"/>
    </source>
</evidence>
<protein>
    <recommendedName>
        <fullName evidence="5">Probable membrane transporter protein</fullName>
    </recommendedName>
</protein>
<evidence type="ECO:0000256" key="3">
    <source>
        <dbReference type="ARBA" id="ARBA00022989"/>
    </source>
</evidence>